<evidence type="ECO:0000313" key="2">
    <source>
        <dbReference type="EMBL" id="SVA87142.1"/>
    </source>
</evidence>
<dbReference type="InterPro" id="IPR013320">
    <property type="entry name" value="ConA-like_dom_sf"/>
</dbReference>
<dbReference type="EMBL" id="UINC01020849">
    <property type="protein sequence ID" value="SVA87142.1"/>
    <property type="molecule type" value="Genomic_DNA"/>
</dbReference>
<dbReference type="AlphaFoldDB" id="A0A381ZE71"/>
<dbReference type="SUPFAM" id="SSF49899">
    <property type="entry name" value="Concanavalin A-like lectins/glucanases"/>
    <property type="match status" value="1"/>
</dbReference>
<name>A0A381ZE71_9ZZZZ</name>
<dbReference type="InterPro" id="IPR046540">
    <property type="entry name" value="DMFA2_C"/>
</dbReference>
<feature type="non-terminal residue" evidence="2">
    <location>
        <position position="450"/>
    </location>
</feature>
<protein>
    <recommendedName>
        <fullName evidence="1">N,N-dimethylformamidase beta subunit-like C-terminal domain-containing protein</fullName>
    </recommendedName>
</protein>
<organism evidence="2">
    <name type="scientific">marine metagenome</name>
    <dbReference type="NCBI Taxonomy" id="408172"/>
    <lineage>
        <taxon>unclassified sequences</taxon>
        <taxon>metagenomes</taxon>
        <taxon>ecological metagenomes</taxon>
    </lineage>
</organism>
<sequence length="450" mass="51190">MYKGGSMAIDERSEALESSAQALEKAVNISEVPESIEVKGVHAYSEKSVELGQPVNFRVSADTPYKFSIVQLGIDPDSSSKDIVLYDKESPARLQRVQLGSYIKIDLSLNISPPFCAETWIRPFNLSGSIFKGWLTLDKGKVKFAELSSDVTLKKYKWYHIVAIANKKERQLWINGKLATRASSKKINYAIDSIGKAFDGDIAQSTIYRNSINIAQHYKAQALEKPQGDIIATWLLDEEIGLVINDSSGNKHHGRIINNGTWMVGGPSFNGRKVKRFDQKYMPNKDDQRGHALRLATDDLYNCQWPIAHSFKIPSDAKQGIYVGRFNFSGKEYNSTFVVRRPKRQAPKKILVLCATNTWLAYSRMPFADNHKAGLVDWGRESVLRLNKSNSKLPKYNMYDQHKYNQPTFQMGVNMPWPSAGPYKTYRGSQIFSQWTRNERFLHLWLDENS</sequence>
<dbReference type="Gene3D" id="2.60.120.200">
    <property type="match status" value="1"/>
</dbReference>
<reference evidence="2" key="1">
    <citation type="submission" date="2018-05" db="EMBL/GenBank/DDBJ databases">
        <authorList>
            <person name="Lanie J.A."/>
            <person name="Ng W.-L."/>
            <person name="Kazmierczak K.M."/>
            <person name="Andrzejewski T.M."/>
            <person name="Davidsen T.M."/>
            <person name="Wayne K.J."/>
            <person name="Tettelin H."/>
            <person name="Glass J.I."/>
            <person name="Rusch D."/>
            <person name="Podicherti R."/>
            <person name="Tsui H.-C.T."/>
            <person name="Winkler M.E."/>
        </authorList>
    </citation>
    <scope>NUCLEOTIDE SEQUENCE</scope>
</reference>
<gene>
    <name evidence="2" type="ORF">METZ01_LOCUS139996</name>
</gene>
<dbReference type="Pfam" id="PF20254">
    <property type="entry name" value="DMFA2_C"/>
    <property type="match status" value="1"/>
</dbReference>
<accession>A0A381ZE71</accession>
<feature type="domain" description="N,N-dimethylformamidase beta subunit-like C-terminal" evidence="1">
    <location>
        <begin position="273"/>
        <end position="449"/>
    </location>
</feature>
<evidence type="ECO:0000259" key="1">
    <source>
        <dbReference type="Pfam" id="PF20254"/>
    </source>
</evidence>
<proteinExistence type="predicted"/>